<gene>
    <name evidence="1" type="ORF">DWB77_00556</name>
</gene>
<organism evidence="1 2">
    <name type="scientific">Streptomyces hundungensis</name>
    <dbReference type="NCBI Taxonomy" id="1077946"/>
    <lineage>
        <taxon>Bacteria</taxon>
        <taxon>Bacillati</taxon>
        <taxon>Actinomycetota</taxon>
        <taxon>Actinomycetes</taxon>
        <taxon>Kitasatosporales</taxon>
        <taxon>Streptomycetaceae</taxon>
        <taxon>Streptomyces</taxon>
    </lineage>
</organism>
<dbReference type="RefSeq" id="WP_120719709.1">
    <property type="nucleotide sequence ID" value="NZ_CP032698.1"/>
</dbReference>
<dbReference type="SUPFAM" id="SSF54909">
    <property type="entry name" value="Dimeric alpha+beta barrel"/>
    <property type="match status" value="1"/>
</dbReference>
<dbReference type="AlphaFoldDB" id="A0A387H5D8"/>
<dbReference type="Pfam" id="PF24152">
    <property type="entry name" value="DUF7405"/>
    <property type="match status" value="1"/>
</dbReference>
<reference evidence="1 2" key="1">
    <citation type="submission" date="2018-10" db="EMBL/GenBank/DDBJ databases">
        <title>Relationship between Morphology and Antimicrobial Activity in Streptomyces.</title>
        <authorList>
            <person name="Kang H.J."/>
            <person name="Kim S.B."/>
        </authorList>
    </citation>
    <scope>NUCLEOTIDE SEQUENCE [LARGE SCALE GENOMIC DNA]</scope>
    <source>
        <strain evidence="1 2">BH38</strain>
    </source>
</reference>
<protein>
    <submittedName>
        <fullName evidence="1">Uncharacterized protein</fullName>
    </submittedName>
</protein>
<evidence type="ECO:0000313" key="1">
    <source>
        <dbReference type="EMBL" id="AYG78449.1"/>
    </source>
</evidence>
<evidence type="ECO:0000313" key="2">
    <source>
        <dbReference type="Proteomes" id="UP000271554"/>
    </source>
</evidence>
<dbReference type="Proteomes" id="UP000271554">
    <property type="component" value="Chromosome"/>
</dbReference>
<dbReference type="InterPro" id="IPR011008">
    <property type="entry name" value="Dimeric_a/b-barrel"/>
</dbReference>
<dbReference type="KEGG" id="shun:DWB77_00556"/>
<name>A0A387H5D8_9ACTN</name>
<proteinExistence type="predicted"/>
<keyword evidence="2" id="KW-1185">Reference proteome</keyword>
<accession>A0A387H5D8</accession>
<dbReference type="OrthoDB" id="4104959at2"/>
<sequence length="355" mass="38519">MTTELPAAQHAWEATFHADEAGRPLAPRFHRLLMLDVLGRPAPTAAAHLEQALQNIEAQLPYGPQGLLTCLGWGPGWFETHTGARSPVGRPVPMARWENPRLESFDACLHLASDDEGTLAEITGQLFGDSPLDQREHLELREIRTGFVGRGLPAVRRPGSAIPDRAPLMLGFHSGLRGNQAPEDRITITSGPLAGGTTMHVSYIDLDVDSWYEQDPDTRSAHMYSPLVTADAAEKLVDDAKSDADSLPQLAAAHGRVGHAQATGRARLGGVPRINRRDFATLDHGSPGTHFVSLQRTMEDFHATRAVMNAGDATGYHAGIGVRRNNGINSVMDVRSRATFAVPPRRERAYPLLNG</sequence>
<dbReference type="InterPro" id="IPR055828">
    <property type="entry name" value="DUF7405"/>
</dbReference>
<dbReference type="EMBL" id="CP032698">
    <property type="protein sequence ID" value="AYG78449.1"/>
    <property type="molecule type" value="Genomic_DNA"/>
</dbReference>